<evidence type="ECO:0000313" key="3">
    <source>
        <dbReference type="EMBL" id="MFF3573993.1"/>
    </source>
</evidence>
<dbReference type="InterPro" id="IPR029069">
    <property type="entry name" value="HotDog_dom_sf"/>
</dbReference>
<dbReference type="EMBL" id="JBIAQY010000023">
    <property type="protein sequence ID" value="MFF3573993.1"/>
    <property type="molecule type" value="Genomic_DNA"/>
</dbReference>
<dbReference type="PANTHER" id="PTHR43841:SF3">
    <property type="entry name" value="(3R)-HYDROXYACYL-ACP DEHYDRATASE SUBUNIT HADB"/>
    <property type="match status" value="1"/>
</dbReference>
<accession>A0ABW6SCF9</accession>
<dbReference type="RefSeq" id="WP_387406670.1">
    <property type="nucleotide sequence ID" value="NZ_JBIAQY010000023.1"/>
</dbReference>
<keyword evidence="4" id="KW-1185">Reference proteome</keyword>
<dbReference type="Pfam" id="PF01575">
    <property type="entry name" value="MaoC_dehydratas"/>
    <property type="match status" value="1"/>
</dbReference>
<organism evidence="3 4">
    <name type="scientific">Nocardia jiangxiensis</name>
    <dbReference type="NCBI Taxonomy" id="282685"/>
    <lineage>
        <taxon>Bacteria</taxon>
        <taxon>Bacillati</taxon>
        <taxon>Actinomycetota</taxon>
        <taxon>Actinomycetes</taxon>
        <taxon>Mycobacteriales</taxon>
        <taxon>Nocardiaceae</taxon>
        <taxon>Nocardia</taxon>
    </lineage>
</organism>
<dbReference type="InterPro" id="IPR002539">
    <property type="entry name" value="MaoC-like_dom"/>
</dbReference>
<dbReference type="PANTHER" id="PTHR43841">
    <property type="entry name" value="3-HYDROXYACYL-THIOESTER DEHYDRATASE HTDX-RELATED"/>
    <property type="match status" value="1"/>
</dbReference>
<reference evidence="3 4" key="1">
    <citation type="submission" date="2024-10" db="EMBL/GenBank/DDBJ databases">
        <title>The Natural Products Discovery Center: Release of the First 8490 Sequenced Strains for Exploring Actinobacteria Biosynthetic Diversity.</title>
        <authorList>
            <person name="Kalkreuter E."/>
            <person name="Kautsar S.A."/>
            <person name="Yang D."/>
            <person name="Bader C.D."/>
            <person name="Teijaro C.N."/>
            <person name="Fluegel L."/>
            <person name="Davis C.M."/>
            <person name="Simpson J.R."/>
            <person name="Lauterbach L."/>
            <person name="Steele A.D."/>
            <person name="Gui C."/>
            <person name="Meng S."/>
            <person name="Li G."/>
            <person name="Viehrig K."/>
            <person name="Ye F."/>
            <person name="Su P."/>
            <person name="Kiefer A.F."/>
            <person name="Nichols A."/>
            <person name="Cepeda A.J."/>
            <person name="Yan W."/>
            <person name="Fan B."/>
            <person name="Jiang Y."/>
            <person name="Adhikari A."/>
            <person name="Zheng C.-J."/>
            <person name="Schuster L."/>
            <person name="Cowan T.M."/>
            <person name="Smanski M.J."/>
            <person name="Chevrette M.G."/>
            <person name="De Carvalho L.P.S."/>
            <person name="Shen B."/>
        </authorList>
    </citation>
    <scope>NUCLEOTIDE SEQUENCE [LARGE SCALE GENOMIC DNA]</scope>
    <source>
        <strain evidence="3 4">NPDC002593</strain>
    </source>
</reference>
<comment type="similarity">
    <text evidence="1">Belongs to the enoyl-CoA hydratase/isomerase family.</text>
</comment>
<comment type="caution">
    <text evidence="3">The sequence shown here is derived from an EMBL/GenBank/DDBJ whole genome shotgun (WGS) entry which is preliminary data.</text>
</comment>
<sequence length="148" mass="15785">MTTPAAALDLGATAPPRTFGPLTRQMFVRYSGASGDLNPMHYDDTMATAAGYPSVFSQGMHQATLLATFATDWLGAHNVRRFGVRFREQVWPGDVFTCTGTVTAIEPTDGGRRVTVELVCHRQTGGTALAGSAEFLLPDSDDTVVTST</sequence>
<dbReference type="Gene3D" id="3.10.129.10">
    <property type="entry name" value="Hotdog Thioesterase"/>
    <property type="match status" value="1"/>
</dbReference>
<evidence type="ECO:0000256" key="1">
    <source>
        <dbReference type="ARBA" id="ARBA00005254"/>
    </source>
</evidence>
<proteinExistence type="inferred from homology"/>
<dbReference type="Proteomes" id="UP001601992">
    <property type="component" value="Unassembled WGS sequence"/>
</dbReference>
<dbReference type="SUPFAM" id="SSF54637">
    <property type="entry name" value="Thioesterase/thiol ester dehydrase-isomerase"/>
    <property type="match status" value="1"/>
</dbReference>
<evidence type="ECO:0000259" key="2">
    <source>
        <dbReference type="Pfam" id="PF01575"/>
    </source>
</evidence>
<name>A0ABW6SCF9_9NOCA</name>
<feature type="domain" description="MaoC-like" evidence="2">
    <location>
        <begin position="21"/>
        <end position="116"/>
    </location>
</feature>
<protein>
    <submittedName>
        <fullName evidence="3">MaoC/PaaZ C-terminal domain-containing protein</fullName>
    </submittedName>
</protein>
<gene>
    <name evidence="3" type="ORF">ACFYXQ_40225</name>
</gene>
<evidence type="ECO:0000313" key="4">
    <source>
        <dbReference type="Proteomes" id="UP001601992"/>
    </source>
</evidence>